<dbReference type="Pfam" id="PF10613">
    <property type="entry name" value="Lig_chan-Glu_bd"/>
    <property type="match status" value="1"/>
</dbReference>
<dbReference type="Gene3D" id="3.40.190.10">
    <property type="entry name" value="Periplasmic binding protein-like II"/>
    <property type="match status" value="1"/>
</dbReference>
<evidence type="ECO:0000256" key="3">
    <source>
        <dbReference type="ARBA" id="ARBA00022448"/>
    </source>
</evidence>
<dbReference type="GO" id="GO:0015276">
    <property type="term" value="F:ligand-gated monoatomic ion channel activity"/>
    <property type="evidence" value="ECO:0007669"/>
    <property type="project" value="InterPro"/>
</dbReference>
<dbReference type="SMART" id="SM00079">
    <property type="entry name" value="PBPe"/>
    <property type="match status" value="1"/>
</dbReference>
<dbReference type="OrthoDB" id="5984008at2759"/>
<dbReference type="AlphaFoldDB" id="A0A3S3PKX4"/>
<feature type="transmembrane region" description="Helical" evidence="12">
    <location>
        <begin position="271"/>
        <end position="295"/>
    </location>
</feature>
<evidence type="ECO:0000256" key="6">
    <source>
        <dbReference type="ARBA" id="ARBA00023065"/>
    </source>
</evidence>
<evidence type="ECO:0000256" key="11">
    <source>
        <dbReference type="ARBA" id="ARBA00023303"/>
    </source>
</evidence>
<evidence type="ECO:0000313" key="16">
    <source>
        <dbReference type="EMBL" id="RWS03432.1"/>
    </source>
</evidence>
<evidence type="ECO:0000256" key="2">
    <source>
        <dbReference type="ARBA" id="ARBA00008685"/>
    </source>
</evidence>
<keyword evidence="10" id="KW-1071">Ligand-gated ion channel</keyword>
<protein>
    <submittedName>
        <fullName evidence="16">Glutamate receptor ionotropic: kainate 2-like protein</fullName>
    </submittedName>
</protein>
<keyword evidence="9" id="KW-0325">Glycoprotein</keyword>
<feature type="transmembrane region" description="Helical" evidence="12">
    <location>
        <begin position="156"/>
        <end position="177"/>
    </location>
</feature>
<dbReference type="SMART" id="SM00918">
    <property type="entry name" value="Lig_chan-Glu_bd"/>
    <property type="match status" value="1"/>
</dbReference>
<dbReference type="EMBL" id="NCKU01006507">
    <property type="protein sequence ID" value="RWS03432.1"/>
    <property type="molecule type" value="Genomic_DNA"/>
</dbReference>
<comment type="similarity">
    <text evidence="2">Belongs to the glutamate-gated ion channel (TC 1.A.10.1) family.</text>
</comment>
<name>A0A3S3PKX4_9ACAR</name>
<comment type="subcellular location">
    <subcellularLocation>
        <location evidence="1">Membrane</location>
        <topology evidence="1">Multi-pass membrane protein</topology>
    </subcellularLocation>
</comment>
<gene>
    <name evidence="15" type="ORF">B4U79_00545</name>
    <name evidence="16" type="ORF">B4U79_05640</name>
</gene>
<evidence type="ECO:0000256" key="12">
    <source>
        <dbReference type="SAM" id="Phobius"/>
    </source>
</evidence>
<comment type="caution">
    <text evidence="16">The sequence shown here is derived from an EMBL/GenBank/DDBJ whole genome shotgun (WGS) entry which is preliminary data.</text>
</comment>
<organism evidence="16 17">
    <name type="scientific">Dinothrombium tinctorium</name>
    <dbReference type="NCBI Taxonomy" id="1965070"/>
    <lineage>
        <taxon>Eukaryota</taxon>
        <taxon>Metazoa</taxon>
        <taxon>Ecdysozoa</taxon>
        <taxon>Arthropoda</taxon>
        <taxon>Chelicerata</taxon>
        <taxon>Arachnida</taxon>
        <taxon>Acari</taxon>
        <taxon>Acariformes</taxon>
        <taxon>Trombidiformes</taxon>
        <taxon>Prostigmata</taxon>
        <taxon>Anystina</taxon>
        <taxon>Parasitengona</taxon>
        <taxon>Trombidioidea</taxon>
        <taxon>Trombidiidae</taxon>
        <taxon>Dinothrombium</taxon>
    </lineage>
</organism>
<keyword evidence="5 12" id="KW-1133">Transmembrane helix</keyword>
<evidence type="ECO:0000256" key="1">
    <source>
        <dbReference type="ARBA" id="ARBA00004141"/>
    </source>
</evidence>
<feature type="domain" description="Ionotropic glutamate receptor L-glutamate and glycine-binding" evidence="14">
    <location>
        <begin position="37"/>
        <end position="100"/>
    </location>
</feature>
<feature type="non-terminal residue" evidence="16">
    <location>
        <position position="1"/>
    </location>
</feature>
<reference evidence="16" key="2">
    <citation type="submission" date="2018-11" db="EMBL/GenBank/DDBJ databases">
        <title>Trombidioid mite genomics.</title>
        <authorList>
            <person name="Dong X."/>
        </authorList>
    </citation>
    <scope>NUCLEOTIDE SEQUENCE</scope>
    <source>
        <strain evidence="16">UoL-WK</strain>
    </source>
</reference>
<dbReference type="FunFam" id="3.40.190.10:FF:000072">
    <property type="entry name" value="glutamate receptor ionotropic, kainate 4"/>
    <property type="match status" value="1"/>
</dbReference>
<sequence length="382" mass="43139">VGEWITSSGLNVTNHEAFHEFGTRNITLKVTTIETIPYVMLKPGNHTGNDRFEGFCIELLQAIANYLGFQYELYTVPDGKFGAENTTTGEWNGLVREIIDKNADLAVASMTINYARESVIDFTKPFMTLGIGILFKLPSTMPTRLFSFMSPLAIDIWLYVLAAYILVSSTMFIVARFSPYEWHNPHPCVAESDVMENQFSMANSFWFTIVTLMHQGCSPWRDKISLAILDLQEKGVIQMLYNRWWKSPGITCTRDDKGKETKANALGLENIGGVFVVLLSGLGVAIITAIFEFCWNSKKNAYSQRQSLCSEMAEELRFAMKCRASRQRPALRRQCSKCIPANTYVPTGLEVPPQENGIMQMLDMRKTTSPTHFDCGQCRHHS</sequence>
<keyword evidence="3" id="KW-0813">Transport</keyword>
<dbReference type="GO" id="GO:0016020">
    <property type="term" value="C:membrane"/>
    <property type="evidence" value="ECO:0007669"/>
    <property type="project" value="UniProtKB-SubCell"/>
</dbReference>
<dbReference type="FunFam" id="1.10.287.70:FF:000134">
    <property type="entry name" value="Glutamate receptor, ionotropic kainate"/>
    <property type="match status" value="1"/>
</dbReference>
<evidence type="ECO:0000313" key="15">
    <source>
        <dbReference type="EMBL" id="RWS02104.1"/>
    </source>
</evidence>
<reference evidence="16 17" key="1">
    <citation type="journal article" date="2018" name="Gigascience">
        <title>Genomes of trombidid mites reveal novel predicted allergens and laterally-transferred genes associated with secondary metabolism.</title>
        <authorList>
            <person name="Dong X."/>
            <person name="Chaisiri K."/>
            <person name="Xia D."/>
            <person name="Armstrong S.D."/>
            <person name="Fang Y."/>
            <person name="Donnelly M.J."/>
            <person name="Kadowaki T."/>
            <person name="McGarry J.W."/>
            <person name="Darby A.C."/>
            <person name="Makepeace B.L."/>
        </authorList>
    </citation>
    <scope>NUCLEOTIDE SEQUENCE [LARGE SCALE GENOMIC DNA]</scope>
    <source>
        <strain evidence="16">UoL-WK</strain>
    </source>
</reference>
<evidence type="ECO:0000256" key="5">
    <source>
        <dbReference type="ARBA" id="ARBA00022989"/>
    </source>
</evidence>
<evidence type="ECO:0000256" key="10">
    <source>
        <dbReference type="ARBA" id="ARBA00023286"/>
    </source>
</evidence>
<keyword evidence="7 12" id="KW-0472">Membrane</keyword>
<keyword evidence="4 12" id="KW-0812">Transmembrane</keyword>
<dbReference type="InterPro" id="IPR015683">
    <property type="entry name" value="Ionotropic_Glu_rcpt"/>
</dbReference>
<evidence type="ECO:0000256" key="8">
    <source>
        <dbReference type="ARBA" id="ARBA00023170"/>
    </source>
</evidence>
<dbReference type="Gene3D" id="1.10.287.70">
    <property type="match status" value="1"/>
</dbReference>
<evidence type="ECO:0000259" key="14">
    <source>
        <dbReference type="SMART" id="SM00918"/>
    </source>
</evidence>
<dbReference type="EMBL" id="NCKU01008158">
    <property type="protein sequence ID" value="RWS02104.1"/>
    <property type="molecule type" value="Genomic_DNA"/>
</dbReference>
<keyword evidence="17" id="KW-1185">Reference proteome</keyword>
<accession>A0A3S3PKX4</accession>
<evidence type="ECO:0000256" key="4">
    <source>
        <dbReference type="ARBA" id="ARBA00022692"/>
    </source>
</evidence>
<proteinExistence type="inferred from homology"/>
<dbReference type="InterPro" id="IPR001320">
    <property type="entry name" value="Iontro_rcpt_C"/>
</dbReference>
<dbReference type="InterPro" id="IPR019594">
    <property type="entry name" value="Glu/Gly-bd"/>
</dbReference>
<evidence type="ECO:0000256" key="7">
    <source>
        <dbReference type="ARBA" id="ARBA00023136"/>
    </source>
</evidence>
<evidence type="ECO:0000259" key="13">
    <source>
        <dbReference type="SMART" id="SM00079"/>
    </source>
</evidence>
<evidence type="ECO:0000256" key="9">
    <source>
        <dbReference type="ARBA" id="ARBA00023180"/>
    </source>
</evidence>
<dbReference type="Pfam" id="PF00060">
    <property type="entry name" value="Lig_chan"/>
    <property type="match status" value="1"/>
</dbReference>
<evidence type="ECO:0000313" key="17">
    <source>
        <dbReference type="Proteomes" id="UP000285301"/>
    </source>
</evidence>
<keyword evidence="8 16" id="KW-0675">Receptor</keyword>
<dbReference type="Proteomes" id="UP000285301">
    <property type="component" value="Unassembled WGS sequence"/>
</dbReference>
<dbReference type="STRING" id="1965070.A0A3S3PKX4"/>
<keyword evidence="11" id="KW-0407">Ion channel</keyword>
<keyword evidence="6" id="KW-0406">Ion transport</keyword>
<dbReference type="SUPFAM" id="SSF53850">
    <property type="entry name" value="Periplasmic binding protein-like II"/>
    <property type="match status" value="1"/>
</dbReference>
<feature type="domain" description="Ionotropic glutamate receptor C-terminal" evidence="13">
    <location>
        <begin position="27"/>
        <end position="247"/>
    </location>
</feature>
<dbReference type="PANTHER" id="PTHR18966">
    <property type="entry name" value="IONOTROPIC GLUTAMATE RECEPTOR"/>
    <property type="match status" value="1"/>
</dbReference>